<dbReference type="InterPro" id="IPR001910">
    <property type="entry name" value="Inosine/uridine_hydrolase_dom"/>
</dbReference>
<dbReference type="EMBL" id="VFFF01000003">
    <property type="protein sequence ID" value="TNY31034.1"/>
    <property type="molecule type" value="Genomic_DNA"/>
</dbReference>
<gene>
    <name evidence="4" type="ORF">FHY64_18260</name>
</gene>
<dbReference type="Pfam" id="PF01156">
    <property type="entry name" value="IU_nuc_hydro"/>
    <property type="match status" value="1"/>
</dbReference>
<dbReference type="GO" id="GO:0005829">
    <property type="term" value="C:cytosol"/>
    <property type="evidence" value="ECO:0007669"/>
    <property type="project" value="TreeGrafter"/>
</dbReference>
<proteinExistence type="predicted"/>
<dbReference type="Gene3D" id="3.90.245.10">
    <property type="entry name" value="Ribonucleoside hydrolase-like"/>
    <property type="match status" value="1"/>
</dbReference>
<organism evidence="4 5">
    <name type="scientific">Pelagovum pacificum</name>
    <dbReference type="NCBI Taxonomy" id="2588711"/>
    <lineage>
        <taxon>Bacteria</taxon>
        <taxon>Pseudomonadati</taxon>
        <taxon>Pseudomonadota</taxon>
        <taxon>Alphaproteobacteria</taxon>
        <taxon>Rhodobacterales</taxon>
        <taxon>Paracoccaceae</taxon>
        <taxon>Pelagovum</taxon>
    </lineage>
</organism>
<evidence type="ECO:0000259" key="3">
    <source>
        <dbReference type="Pfam" id="PF01156"/>
    </source>
</evidence>
<feature type="domain" description="Inosine/uridine-preferring nucleoside hydrolase" evidence="3">
    <location>
        <begin position="4"/>
        <end position="306"/>
    </location>
</feature>
<protein>
    <submittedName>
        <fullName evidence="4">Nucleoside hydrolase</fullName>
    </submittedName>
</protein>
<keyword evidence="5" id="KW-1185">Reference proteome</keyword>
<accession>A0A5C5G8H2</accession>
<dbReference type="PANTHER" id="PTHR12304">
    <property type="entry name" value="INOSINE-URIDINE PREFERRING NUCLEOSIDE HYDROLASE"/>
    <property type="match status" value="1"/>
</dbReference>
<dbReference type="AlphaFoldDB" id="A0A5C5G8H2"/>
<dbReference type="InterPro" id="IPR023186">
    <property type="entry name" value="IUNH"/>
</dbReference>
<dbReference type="SUPFAM" id="SSF53590">
    <property type="entry name" value="Nucleoside hydrolase"/>
    <property type="match status" value="1"/>
</dbReference>
<dbReference type="OrthoDB" id="9797882at2"/>
<evidence type="ECO:0000313" key="5">
    <source>
        <dbReference type="Proteomes" id="UP000314011"/>
    </source>
</evidence>
<evidence type="ECO:0000313" key="4">
    <source>
        <dbReference type="EMBL" id="TNY31034.1"/>
    </source>
</evidence>
<evidence type="ECO:0000256" key="2">
    <source>
        <dbReference type="ARBA" id="ARBA00023295"/>
    </source>
</evidence>
<reference evidence="4 5" key="1">
    <citation type="submission" date="2019-06" db="EMBL/GenBank/DDBJ databases">
        <title>Genome of new Rhodobacteraceae sp. SM1903.</title>
        <authorList>
            <person name="Ren X."/>
        </authorList>
    </citation>
    <scope>NUCLEOTIDE SEQUENCE [LARGE SCALE GENOMIC DNA]</scope>
    <source>
        <strain evidence="4 5">SM1903</strain>
    </source>
</reference>
<dbReference type="RefSeq" id="WP_140197302.1">
    <property type="nucleotide sequence ID" value="NZ_CP065915.1"/>
</dbReference>
<dbReference type="InterPro" id="IPR036452">
    <property type="entry name" value="Ribo_hydro-like"/>
</dbReference>
<dbReference type="PANTHER" id="PTHR12304:SF4">
    <property type="entry name" value="URIDINE NUCLEOSIDASE"/>
    <property type="match status" value="1"/>
</dbReference>
<dbReference type="GO" id="GO:0006152">
    <property type="term" value="P:purine nucleoside catabolic process"/>
    <property type="evidence" value="ECO:0007669"/>
    <property type="project" value="TreeGrafter"/>
</dbReference>
<name>A0A5C5G8H2_9RHOB</name>
<dbReference type="GO" id="GO:0008477">
    <property type="term" value="F:purine nucleosidase activity"/>
    <property type="evidence" value="ECO:0007669"/>
    <property type="project" value="TreeGrafter"/>
</dbReference>
<keyword evidence="2" id="KW-0326">Glycosidase</keyword>
<comment type="caution">
    <text evidence="4">The sequence shown here is derived from an EMBL/GenBank/DDBJ whole genome shotgun (WGS) entry which is preliminary data.</text>
</comment>
<keyword evidence="1 4" id="KW-0378">Hydrolase</keyword>
<evidence type="ECO:0000256" key="1">
    <source>
        <dbReference type="ARBA" id="ARBA00022801"/>
    </source>
</evidence>
<dbReference type="Proteomes" id="UP000314011">
    <property type="component" value="Unassembled WGS sequence"/>
</dbReference>
<sequence>MRPIVIDCDPGIDDSVAIMLALRSGAFDLKAVTTVSGNLTADLCLANALRVLDHIGAPDVPVAKGPNKPLTRPYPRDPFSHGDNGLGNLVLPDPTRQADRRFAPDVILEQAEAAGGELSLFCLGPLTDLALAVIKDPDLPKKIKDVTIIGGAFGFHAAGSTRATGDNPASEWNIYVDPEAAKIVFDAGFNLYAVGLDVATHPEVELRPSDRERLEASDTKEAAFLLGIVDFVEKRGFKSYCGLIDGLAIASLIDPDVLTFEQVAVAVETESKLALGQTIVDRRENFRWTDLPEIKAASTVDAPRYLDMLVGAFCP</sequence>